<name>A0A226EXW6_FOLCA</name>
<accession>A0A226EXW6</accession>
<comment type="caution">
    <text evidence="2">The sequence shown here is derived from an EMBL/GenBank/DDBJ whole genome shotgun (WGS) entry which is preliminary data.</text>
</comment>
<dbReference type="EMBL" id="LNIX01000001">
    <property type="protein sequence ID" value="OXA62432.1"/>
    <property type="molecule type" value="Genomic_DNA"/>
</dbReference>
<sequence length="582" mass="67998">MTEYGGAFRKWLADVTTQSVLEFGSREFIVVQIVVNGMDDSVGFEDHLVPHYHNRHYSPETLKISEPWYKLGCSTTTICFEELHKIATFVTSLNKYLWVVEDWLTSPQTTLDMKSDTGFRFVSQTYFDRSRPTTKSITTHEIADLTTIGELLGIILLQDILSDLRLKSFISSHHYVLGVKHELDMEQYSNFLQSVYFEIIPVEVRTFSFLSCDGVSRFSSHIDALTVPFDTSVWICILVSYLVIVGLLFFLTSSRDGFFILFGICLEISVEAKYETKNFDGKFRKMYIINFILMVWTLMCGTLVPNYWYKTSFTMDMIVPSEYRSQWNEIKDIIDFNFSMPMETIIDNFYIQRLSDAQLDDKFHSKIRTMLSIRKSYNGDSSRLKMFSKLAKMFLYKESDIREIGKEKITRLKFSNYSQLVQNNFTTCEKLAYIDTTDNTVALLDYLRRNVHDKNYVRRDDEFFKSTLGWTMPPMRNSYVCNRLKILVSSGIYSYWDGWYKWKVRLRHVGNVSDVIKPNLEASLNFSSKLVTGFYVGGTCVIFCLAVFCGEILCRLYTFVEMRLRDGVNLGNFRVQYVPRRY</sequence>
<evidence type="ECO:0000313" key="2">
    <source>
        <dbReference type="EMBL" id="OXA62432.1"/>
    </source>
</evidence>
<keyword evidence="1" id="KW-1133">Transmembrane helix</keyword>
<protein>
    <submittedName>
        <fullName evidence="2">Uncharacterized protein</fullName>
    </submittedName>
</protein>
<evidence type="ECO:0000256" key="1">
    <source>
        <dbReference type="SAM" id="Phobius"/>
    </source>
</evidence>
<feature type="transmembrane region" description="Helical" evidence="1">
    <location>
        <begin position="286"/>
        <end position="309"/>
    </location>
</feature>
<evidence type="ECO:0000313" key="3">
    <source>
        <dbReference type="Proteomes" id="UP000198287"/>
    </source>
</evidence>
<dbReference type="Proteomes" id="UP000198287">
    <property type="component" value="Unassembled WGS sequence"/>
</dbReference>
<organism evidence="2 3">
    <name type="scientific">Folsomia candida</name>
    <name type="common">Springtail</name>
    <dbReference type="NCBI Taxonomy" id="158441"/>
    <lineage>
        <taxon>Eukaryota</taxon>
        <taxon>Metazoa</taxon>
        <taxon>Ecdysozoa</taxon>
        <taxon>Arthropoda</taxon>
        <taxon>Hexapoda</taxon>
        <taxon>Collembola</taxon>
        <taxon>Entomobryomorpha</taxon>
        <taxon>Isotomoidea</taxon>
        <taxon>Isotomidae</taxon>
        <taxon>Proisotominae</taxon>
        <taxon>Folsomia</taxon>
    </lineage>
</organism>
<reference evidence="2 3" key="1">
    <citation type="submission" date="2015-12" db="EMBL/GenBank/DDBJ databases">
        <title>The genome of Folsomia candida.</title>
        <authorList>
            <person name="Faddeeva A."/>
            <person name="Derks M.F."/>
            <person name="Anvar Y."/>
            <person name="Smit S."/>
            <person name="Van Straalen N."/>
            <person name="Roelofs D."/>
        </authorList>
    </citation>
    <scope>NUCLEOTIDE SEQUENCE [LARGE SCALE GENOMIC DNA]</scope>
    <source>
        <strain evidence="2 3">VU population</strain>
        <tissue evidence="2">Whole body</tissue>
    </source>
</reference>
<feature type="transmembrane region" description="Helical" evidence="1">
    <location>
        <begin position="533"/>
        <end position="554"/>
    </location>
</feature>
<keyword evidence="1" id="KW-0472">Membrane</keyword>
<dbReference type="AlphaFoldDB" id="A0A226EXW6"/>
<gene>
    <name evidence="2" type="ORF">Fcan01_00973</name>
</gene>
<keyword evidence="1" id="KW-0812">Transmembrane</keyword>
<keyword evidence="3" id="KW-1185">Reference proteome</keyword>
<proteinExistence type="predicted"/>
<feature type="transmembrane region" description="Helical" evidence="1">
    <location>
        <begin position="232"/>
        <end position="251"/>
    </location>
</feature>